<proteinExistence type="predicted"/>
<evidence type="ECO:0000313" key="2">
    <source>
        <dbReference type="Proteomes" id="UP000726170"/>
    </source>
</evidence>
<organism evidence="1 2">
    <name type="scientific">Clostridium mobile</name>
    <dbReference type="NCBI Taxonomy" id="2841512"/>
    <lineage>
        <taxon>Bacteria</taxon>
        <taxon>Bacillati</taxon>
        <taxon>Bacillota</taxon>
        <taxon>Clostridia</taxon>
        <taxon>Eubacteriales</taxon>
        <taxon>Clostridiaceae</taxon>
        <taxon>Clostridium</taxon>
    </lineage>
</organism>
<dbReference type="RefSeq" id="WP_216438697.1">
    <property type="nucleotide sequence ID" value="NZ_JAHLQF010000002.1"/>
</dbReference>
<gene>
    <name evidence="1" type="ORF">KQI86_07690</name>
</gene>
<comment type="caution">
    <text evidence="1">The sequence shown here is derived from an EMBL/GenBank/DDBJ whole genome shotgun (WGS) entry which is preliminary data.</text>
</comment>
<evidence type="ECO:0000313" key="1">
    <source>
        <dbReference type="EMBL" id="MBU5484209.1"/>
    </source>
</evidence>
<dbReference type="Proteomes" id="UP000726170">
    <property type="component" value="Unassembled WGS sequence"/>
</dbReference>
<keyword evidence="2" id="KW-1185">Reference proteome</keyword>
<accession>A0ABS6EII8</accession>
<dbReference type="EMBL" id="JAHLQF010000002">
    <property type="protein sequence ID" value="MBU5484209.1"/>
    <property type="molecule type" value="Genomic_DNA"/>
</dbReference>
<sequence>MPIYQPEQYNVIINRIKEKCIAEDVFLGEQLLEQEICLFEKKHDTILPEVYRKFLLEVGDGCDMIGGFKMKSLDMIDRLISEKLSATFPFEDPWIWEDEECPSESQLLEIRNGNIELIHIGDAQSYNLIVTGKYRGEIWFFCDVGIQPCCQRQDFLGWFEKWLDYGNDVDYFTE</sequence>
<reference evidence="1 2" key="1">
    <citation type="submission" date="2021-06" db="EMBL/GenBank/DDBJ databases">
        <authorList>
            <person name="Sun Q."/>
            <person name="Li D."/>
        </authorList>
    </citation>
    <scope>NUCLEOTIDE SEQUENCE [LARGE SCALE GENOMIC DNA]</scope>
    <source>
        <strain evidence="1 2">MSJ-11</strain>
    </source>
</reference>
<name>A0ABS6EII8_9CLOT</name>
<protein>
    <submittedName>
        <fullName evidence="1">SMI1/KNR4 family protein</fullName>
    </submittedName>
</protein>